<name>A0AA88QZN8_9ASTE</name>
<dbReference type="InterPro" id="IPR011990">
    <property type="entry name" value="TPR-like_helical_dom_sf"/>
</dbReference>
<accession>A0AA88QZN8</accession>
<dbReference type="Gene3D" id="1.25.40.10">
    <property type="entry name" value="Tetratricopeptide repeat domain"/>
    <property type="match status" value="3"/>
</dbReference>
<organism evidence="3 4">
    <name type="scientific">Escallonia rubra</name>
    <dbReference type="NCBI Taxonomy" id="112253"/>
    <lineage>
        <taxon>Eukaryota</taxon>
        <taxon>Viridiplantae</taxon>
        <taxon>Streptophyta</taxon>
        <taxon>Embryophyta</taxon>
        <taxon>Tracheophyta</taxon>
        <taxon>Spermatophyta</taxon>
        <taxon>Magnoliopsida</taxon>
        <taxon>eudicotyledons</taxon>
        <taxon>Gunneridae</taxon>
        <taxon>Pentapetalae</taxon>
        <taxon>asterids</taxon>
        <taxon>campanulids</taxon>
        <taxon>Escalloniales</taxon>
        <taxon>Escalloniaceae</taxon>
        <taxon>Escallonia</taxon>
    </lineage>
</organism>
<dbReference type="AlphaFoldDB" id="A0AA88QZN8"/>
<dbReference type="InterPro" id="IPR002885">
    <property type="entry name" value="PPR_rpt"/>
</dbReference>
<dbReference type="PANTHER" id="PTHR47926">
    <property type="entry name" value="PENTATRICOPEPTIDE REPEAT-CONTAINING PROTEIN"/>
    <property type="match status" value="1"/>
</dbReference>
<proteinExistence type="predicted"/>
<feature type="repeat" description="PPR" evidence="2">
    <location>
        <begin position="235"/>
        <end position="269"/>
    </location>
</feature>
<dbReference type="FunFam" id="1.25.40.10:FF:000790">
    <property type="entry name" value="Pentatricopeptide repeat-containing protein"/>
    <property type="match status" value="1"/>
</dbReference>
<dbReference type="Pfam" id="PF13041">
    <property type="entry name" value="PPR_2"/>
    <property type="match status" value="2"/>
</dbReference>
<feature type="repeat" description="PPR" evidence="2">
    <location>
        <begin position="270"/>
        <end position="304"/>
    </location>
</feature>
<sequence length="419" mass="47153">MRGFNSWSLAIKDAASPNKALILYTHMQRQSIPLDSYSILFTLKSCTQLKNITVIQHLHTHILKLGFNTHVYVGTSLLNAYAGTSFEAACHLFDEMPERNTVTWNTMITCHSRSKDVEKARLVFEQMPRRDLASWSAMITAYMNNARWNEGLMLFREMMVSEKLKPDQLTLGSVLVGCGHVRLAGLVLGESAHGYSLKNGWEMNVELGTVLVDMYAKCGFLKYARVVFDMMQEKNVVSWTALICGYAQHGYGEEALSMFGTMEGMGVRPNELTFTGLLSACAQAGLVEEGRRFFGMIKEYGLKPGIQHYGCVVDLLGKAGRLGEAYEIISTMPLEPNVILWGSFLSSCKVHKQFKRAERVFDRVLRMVRPDCNGGIYTLICDLYVLADKWDEAERIRKLMVNQNVRKARGSSFIRSGTA</sequence>
<protein>
    <recommendedName>
        <fullName evidence="5">Pentatricopeptide repeat-containing protein</fullName>
    </recommendedName>
</protein>
<dbReference type="EMBL" id="JAVXUO010001759">
    <property type="protein sequence ID" value="KAK2979402.1"/>
    <property type="molecule type" value="Genomic_DNA"/>
</dbReference>
<evidence type="ECO:0000313" key="3">
    <source>
        <dbReference type="EMBL" id="KAK2979402.1"/>
    </source>
</evidence>
<evidence type="ECO:0000256" key="2">
    <source>
        <dbReference type="PROSITE-ProRule" id="PRU00708"/>
    </source>
</evidence>
<dbReference type="GO" id="GO:0009451">
    <property type="term" value="P:RNA modification"/>
    <property type="evidence" value="ECO:0007669"/>
    <property type="project" value="InterPro"/>
</dbReference>
<dbReference type="PANTHER" id="PTHR47926:SF452">
    <property type="entry name" value="PENTATRICOPEPTIDE REPEAT-CONTAINING PROTEIN"/>
    <property type="match status" value="1"/>
</dbReference>
<dbReference type="Pfam" id="PF01535">
    <property type="entry name" value="PPR"/>
    <property type="match status" value="2"/>
</dbReference>
<dbReference type="GO" id="GO:0003723">
    <property type="term" value="F:RNA binding"/>
    <property type="evidence" value="ECO:0007669"/>
    <property type="project" value="InterPro"/>
</dbReference>
<evidence type="ECO:0000313" key="4">
    <source>
        <dbReference type="Proteomes" id="UP001187471"/>
    </source>
</evidence>
<dbReference type="InterPro" id="IPR046848">
    <property type="entry name" value="E_motif"/>
</dbReference>
<dbReference type="NCBIfam" id="TIGR00756">
    <property type="entry name" value="PPR"/>
    <property type="match status" value="4"/>
</dbReference>
<reference evidence="3" key="1">
    <citation type="submission" date="2022-12" db="EMBL/GenBank/DDBJ databases">
        <title>Draft genome assemblies for two species of Escallonia (Escalloniales).</title>
        <authorList>
            <person name="Chanderbali A."/>
            <person name="Dervinis C."/>
            <person name="Anghel I."/>
            <person name="Soltis D."/>
            <person name="Soltis P."/>
            <person name="Zapata F."/>
        </authorList>
    </citation>
    <scope>NUCLEOTIDE SEQUENCE</scope>
    <source>
        <strain evidence="3">UCBG92.1500</strain>
        <tissue evidence="3">Leaf</tissue>
    </source>
</reference>
<comment type="caution">
    <text evidence="3">The sequence shown here is derived from an EMBL/GenBank/DDBJ whole genome shotgun (WGS) entry which is preliminary data.</text>
</comment>
<feature type="repeat" description="PPR" evidence="2">
    <location>
        <begin position="100"/>
        <end position="134"/>
    </location>
</feature>
<dbReference type="InterPro" id="IPR046960">
    <property type="entry name" value="PPR_At4g14850-like_plant"/>
</dbReference>
<keyword evidence="4" id="KW-1185">Reference proteome</keyword>
<dbReference type="PROSITE" id="PS51375">
    <property type="entry name" value="PPR"/>
    <property type="match status" value="3"/>
</dbReference>
<gene>
    <name evidence="3" type="ORF">RJ640_022784</name>
</gene>
<evidence type="ECO:0008006" key="5">
    <source>
        <dbReference type="Google" id="ProtNLM"/>
    </source>
</evidence>
<keyword evidence="1" id="KW-0677">Repeat</keyword>
<dbReference type="Proteomes" id="UP001187471">
    <property type="component" value="Unassembled WGS sequence"/>
</dbReference>
<evidence type="ECO:0000256" key="1">
    <source>
        <dbReference type="ARBA" id="ARBA00022737"/>
    </source>
</evidence>
<dbReference type="Pfam" id="PF20431">
    <property type="entry name" value="E_motif"/>
    <property type="match status" value="1"/>
</dbReference>